<keyword evidence="2" id="KW-1185">Reference proteome</keyword>
<comment type="caution">
    <text evidence="1">The sequence shown here is derived from an EMBL/GenBank/DDBJ whole genome shotgun (WGS) entry which is preliminary data.</text>
</comment>
<organism evidence="1 2">
    <name type="scientific">Aeromicrobium alkaliterrae</name>
    <dbReference type="NCBI Taxonomy" id="302168"/>
    <lineage>
        <taxon>Bacteria</taxon>
        <taxon>Bacillati</taxon>
        <taxon>Actinomycetota</taxon>
        <taxon>Actinomycetes</taxon>
        <taxon>Propionibacteriales</taxon>
        <taxon>Nocardioidaceae</taxon>
        <taxon>Aeromicrobium</taxon>
    </lineage>
</organism>
<dbReference type="Proteomes" id="UP001501057">
    <property type="component" value="Unassembled WGS sequence"/>
</dbReference>
<dbReference type="InterPro" id="IPR023846">
    <property type="entry name" value="CHP04042_MSMEG0570"/>
</dbReference>
<gene>
    <name evidence="1" type="ORF">GCM10009710_28840</name>
</gene>
<dbReference type="EMBL" id="BAAAME010000005">
    <property type="protein sequence ID" value="GAA1746949.1"/>
    <property type="molecule type" value="Genomic_DNA"/>
</dbReference>
<sequence>MPEMTFTVRWPDGAVEDCYSPSLVVHDHLDVGGTYAVPEFVDRCRTALGIASDRVRAKYGFACTASAASLDRIVSTAGRHSDRGVVEVLTMHPDLPKESS</sequence>
<dbReference type="RefSeq" id="WP_344202870.1">
    <property type="nucleotide sequence ID" value="NZ_BAAAME010000005.1"/>
</dbReference>
<proteinExistence type="predicted"/>
<accession>A0ABN2K2D2</accession>
<reference evidence="1 2" key="1">
    <citation type="journal article" date="2019" name="Int. J. Syst. Evol. Microbiol.">
        <title>The Global Catalogue of Microorganisms (GCM) 10K type strain sequencing project: providing services to taxonomists for standard genome sequencing and annotation.</title>
        <authorList>
            <consortium name="The Broad Institute Genomics Platform"/>
            <consortium name="The Broad Institute Genome Sequencing Center for Infectious Disease"/>
            <person name="Wu L."/>
            <person name="Ma J."/>
        </authorList>
    </citation>
    <scope>NUCLEOTIDE SEQUENCE [LARGE SCALE GENOMIC DNA]</scope>
    <source>
        <strain evidence="1 2">JCM 13518</strain>
    </source>
</reference>
<name>A0ABN2K2D2_9ACTN</name>
<evidence type="ECO:0000313" key="2">
    <source>
        <dbReference type="Proteomes" id="UP001501057"/>
    </source>
</evidence>
<evidence type="ECO:0000313" key="1">
    <source>
        <dbReference type="EMBL" id="GAA1746949.1"/>
    </source>
</evidence>
<dbReference type="NCBIfam" id="TIGR04042">
    <property type="entry name" value="MSMEG_0570_fam"/>
    <property type="match status" value="1"/>
</dbReference>
<protein>
    <submittedName>
        <fullName evidence="1">MSMEG_0570 family nitrogen starvation response protein</fullName>
    </submittedName>
</protein>